<reference evidence="3" key="1">
    <citation type="submission" date="2022-03" db="EMBL/GenBank/DDBJ databases">
        <title>Genomic Encyclopedia of Type Strains, Phase III (KMG-III): the genomes of soil and plant-associated and newly described type strains.</title>
        <authorList>
            <person name="Whitman W."/>
        </authorList>
    </citation>
    <scope>NUCLEOTIDE SEQUENCE</scope>
    <source>
        <strain evidence="3">ANL 6-2</strain>
    </source>
</reference>
<comment type="caution">
    <text evidence="3">The sequence shown here is derived from an EMBL/GenBank/DDBJ whole genome shotgun (WGS) entry which is preliminary data.</text>
</comment>
<name>A0AAE3GAY1_9GAMM</name>
<evidence type="ECO:0000256" key="1">
    <source>
        <dbReference type="ARBA" id="ARBA00022729"/>
    </source>
</evidence>
<dbReference type="AlphaFoldDB" id="A0AAE3GAY1"/>
<dbReference type="InterPro" id="IPR018389">
    <property type="entry name" value="DctP_fam"/>
</dbReference>
<dbReference type="InterPro" id="IPR038404">
    <property type="entry name" value="TRAP_DctP_sf"/>
</dbReference>
<dbReference type="PANTHER" id="PTHR33376">
    <property type="match status" value="1"/>
</dbReference>
<dbReference type="GO" id="GO:0055085">
    <property type="term" value="P:transmembrane transport"/>
    <property type="evidence" value="ECO:0007669"/>
    <property type="project" value="InterPro"/>
</dbReference>
<feature type="chain" id="PRO_5042126369" evidence="2">
    <location>
        <begin position="23"/>
        <end position="333"/>
    </location>
</feature>
<organism evidence="3 4">
    <name type="scientific">Natronocella acetinitrilica</name>
    <dbReference type="NCBI Taxonomy" id="414046"/>
    <lineage>
        <taxon>Bacteria</taxon>
        <taxon>Pseudomonadati</taxon>
        <taxon>Pseudomonadota</taxon>
        <taxon>Gammaproteobacteria</taxon>
        <taxon>Chromatiales</taxon>
        <taxon>Ectothiorhodospiraceae</taxon>
        <taxon>Natronocella</taxon>
    </lineage>
</organism>
<dbReference type="Gene3D" id="3.40.190.170">
    <property type="entry name" value="Bacterial extracellular solute-binding protein, family 7"/>
    <property type="match status" value="1"/>
</dbReference>
<dbReference type="Pfam" id="PF03480">
    <property type="entry name" value="DctP"/>
    <property type="match status" value="1"/>
</dbReference>
<dbReference type="Proteomes" id="UP001205843">
    <property type="component" value="Unassembled WGS sequence"/>
</dbReference>
<evidence type="ECO:0000313" key="4">
    <source>
        <dbReference type="Proteomes" id="UP001205843"/>
    </source>
</evidence>
<dbReference type="EMBL" id="JALJXV010000012">
    <property type="protein sequence ID" value="MCP1676932.1"/>
    <property type="molecule type" value="Genomic_DNA"/>
</dbReference>
<gene>
    <name evidence="3" type="ORF">J2T57_004106</name>
</gene>
<dbReference type="CDD" id="cd13667">
    <property type="entry name" value="PBP2_TRAP_DctP1"/>
    <property type="match status" value="1"/>
</dbReference>
<dbReference type="NCBIfam" id="NF037995">
    <property type="entry name" value="TRAP_S1"/>
    <property type="match status" value="1"/>
</dbReference>
<accession>A0AAE3GAY1</accession>
<evidence type="ECO:0000313" key="3">
    <source>
        <dbReference type="EMBL" id="MCP1676932.1"/>
    </source>
</evidence>
<feature type="signal peptide" evidence="2">
    <location>
        <begin position="1"/>
        <end position="22"/>
    </location>
</feature>
<dbReference type="RefSeq" id="WP_253484456.1">
    <property type="nucleotide sequence ID" value="NZ_JALJXV010000012.1"/>
</dbReference>
<evidence type="ECO:0000256" key="2">
    <source>
        <dbReference type="SAM" id="SignalP"/>
    </source>
</evidence>
<protein>
    <submittedName>
        <fullName evidence="3">TRAP-type C4-dicarboxylate transport system substrate-binding protein</fullName>
    </submittedName>
</protein>
<sequence>MKKTQLCAFGLAILVASGTALAEQRITAVHAFPTSLIYTQSFLEFVDKLNERGEGVIQIDVRGGPEAIGLSEQPDAVRDGVVDMAYTAASFYAGSLPERDAMISSNANAIHARETGGLDLMNEIHQEKMGVYYLGWFDSGVSYNLYTRNEPSLDSDGNLDVSGLRLRSNPVYDAFFTDFLGARITSIDTTEVYSALERGVVDATGWTQIGLKNLGWDEFLNYRIEPSFYSTDMGAIINLDSWNALSEEAQQILQEVAIEHERSSAERFRDVAREQMAELEEDGMTVVELEGEAAERYLEGAREASWARMRSQMERHSMGLTHYEDLIEKFNDL</sequence>
<proteinExistence type="predicted"/>
<keyword evidence="1 2" id="KW-0732">Signal</keyword>
<dbReference type="PANTHER" id="PTHR33376:SF5">
    <property type="entry name" value="EXTRACYTOPLASMIC SOLUTE RECEPTOR PROTEIN"/>
    <property type="match status" value="1"/>
</dbReference>
<keyword evidence="4" id="KW-1185">Reference proteome</keyword>